<protein>
    <submittedName>
        <fullName evidence="2">Uncharacterized protein</fullName>
    </submittedName>
</protein>
<feature type="compositionally biased region" description="Basic and acidic residues" evidence="1">
    <location>
        <begin position="1"/>
        <end position="26"/>
    </location>
</feature>
<feature type="region of interest" description="Disordered" evidence="1">
    <location>
        <begin position="1"/>
        <end position="115"/>
    </location>
</feature>
<dbReference type="InParanoid" id="E9HPI0"/>
<sequence length="115" mass="13262">MTVCYEETRPEGPTEGQPKEDPRPETDLLGVPSLVTWCNVTGGKRRRSEDEEEERKDGEGEDEEEEGGWDPSIDGIDVSQIWFEEDEEDYQEERNEEDDDEEPVLLDQNEEGRGL</sequence>
<evidence type="ECO:0000313" key="3">
    <source>
        <dbReference type="Proteomes" id="UP000000305"/>
    </source>
</evidence>
<dbReference type="KEGG" id="dpx:DAPPUDRAFT_116472"/>
<reference evidence="2 3" key="1">
    <citation type="journal article" date="2011" name="Science">
        <title>The ecoresponsive genome of Daphnia pulex.</title>
        <authorList>
            <person name="Colbourne J.K."/>
            <person name="Pfrender M.E."/>
            <person name="Gilbert D."/>
            <person name="Thomas W.K."/>
            <person name="Tucker A."/>
            <person name="Oakley T.H."/>
            <person name="Tokishita S."/>
            <person name="Aerts A."/>
            <person name="Arnold G.J."/>
            <person name="Basu M.K."/>
            <person name="Bauer D.J."/>
            <person name="Caceres C.E."/>
            <person name="Carmel L."/>
            <person name="Casola C."/>
            <person name="Choi J.H."/>
            <person name="Detter J.C."/>
            <person name="Dong Q."/>
            <person name="Dusheyko S."/>
            <person name="Eads B.D."/>
            <person name="Frohlich T."/>
            <person name="Geiler-Samerotte K.A."/>
            <person name="Gerlach D."/>
            <person name="Hatcher P."/>
            <person name="Jogdeo S."/>
            <person name="Krijgsveld J."/>
            <person name="Kriventseva E.V."/>
            <person name="Kultz D."/>
            <person name="Laforsch C."/>
            <person name="Lindquist E."/>
            <person name="Lopez J."/>
            <person name="Manak J.R."/>
            <person name="Muller J."/>
            <person name="Pangilinan J."/>
            <person name="Patwardhan R.P."/>
            <person name="Pitluck S."/>
            <person name="Pritham E.J."/>
            <person name="Rechtsteiner A."/>
            <person name="Rho M."/>
            <person name="Rogozin I.B."/>
            <person name="Sakarya O."/>
            <person name="Salamov A."/>
            <person name="Schaack S."/>
            <person name="Shapiro H."/>
            <person name="Shiga Y."/>
            <person name="Skalitzky C."/>
            <person name="Smith Z."/>
            <person name="Souvorov A."/>
            <person name="Sung W."/>
            <person name="Tang Z."/>
            <person name="Tsuchiya D."/>
            <person name="Tu H."/>
            <person name="Vos H."/>
            <person name="Wang M."/>
            <person name="Wolf Y.I."/>
            <person name="Yamagata H."/>
            <person name="Yamada T."/>
            <person name="Ye Y."/>
            <person name="Shaw J.R."/>
            <person name="Andrews J."/>
            <person name="Crease T.J."/>
            <person name="Tang H."/>
            <person name="Lucas S.M."/>
            <person name="Robertson H.M."/>
            <person name="Bork P."/>
            <person name="Koonin E.V."/>
            <person name="Zdobnov E.M."/>
            <person name="Grigoriev I.V."/>
            <person name="Lynch M."/>
            <person name="Boore J.L."/>
        </authorList>
    </citation>
    <scope>NUCLEOTIDE SEQUENCE [LARGE SCALE GENOMIC DNA]</scope>
</reference>
<evidence type="ECO:0000313" key="2">
    <source>
        <dbReference type="EMBL" id="EFX66359.1"/>
    </source>
</evidence>
<dbReference type="Proteomes" id="UP000000305">
    <property type="component" value="Unassembled WGS sequence"/>
</dbReference>
<name>E9HPI0_DAPPU</name>
<accession>E9HPI0</accession>
<feature type="compositionally biased region" description="Acidic residues" evidence="1">
    <location>
        <begin position="83"/>
        <end position="104"/>
    </location>
</feature>
<feature type="compositionally biased region" description="Acidic residues" evidence="1">
    <location>
        <begin position="50"/>
        <end position="68"/>
    </location>
</feature>
<organism evidence="2 3">
    <name type="scientific">Daphnia pulex</name>
    <name type="common">Water flea</name>
    <dbReference type="NCBI Taxonomy" id="6669"/>
    <lineage>
        <taxon>Eukaryota</taxon>
        <taxon>Metazoa</taxon>
        <taxon>Ecdysozoa</taxon>
        <taxon>Arthropoda</taxon>
        <taxon>Crustacea</taxon>
        <taxon>Branchiopoda</taxon>
        <taxon>Diplostraca</taxon>
        <taxon>Cladocera</taxon>
        <taxon>Anomopoda</taxon>
        <taxon>Daphniidae</taxon>
        <taxon>Daphnia</taxon>
    </lineage>
</organism>
<dbReference type="EMBL" id="GL732706">
    <property type="protein sequence ID" value="EFX66359.1"/>
    <property type="molecule type" value="Genomic_DNA"/>
</dbReference>
<dbReference type="HOGENOM" id="CLU_148239_0_0_1"/>
<keyword evidence="3" id="KW-1185">Reference proteome</keyword>
<dbReference type="AlphaFoldDB" id="E9HPI0"/>
<proteinExistence type="predicted"/>
<evidence type="ECO:0000256" key="1">
    <source>
        <dbReference type="SAM" id="MobiDB-lite"/>
    </source>
</evidence>
<gene>
    <name evidence="2" type="ORF">DAPPUDRAFT_116472</name>
</gene>